<dbReference type="AlphaFoldDB" id="A0A0G1A884"/>
<accession>A0A0G1A884</accession>
<name>A0A0G1A884_9BACT</name>
<feature type="transmembrane region" description="Helical" evidence="7">
    <location>
        <begin position="6"/>
        <end position="23"/>
    </location>
</feature>
<reference evidence="9 10" key="1">
    <citation type="journal article" date="2015" name="Nature">
        <title>rRNA introns, odd ribosomes, and small enigmatic genomes across a large radiation of phyla.</title>
        <authorList>
            <person name="Brown C.T."/>
            <person name="Hug L.A."/>
            <person name="Thomas B.C."/>
            <person name="Sharon I."/>
            <person name="Castelle C.J."/>
            <person name="Singh A."/>
            <person name="Wilkins M.J."/>
            <person name="Williams K.H."/>
            <person name="Banfield J.F."/>
        </authorList>
    </citation>
    <scope>NUCLEOTIDE SEQUENCE [LARGE SCALE GENOMIC DNA]</scope>
</reference>
<feature type="transmembrane region" description="Helical" evidence="7">
    <location>
        <begin position="96"/>
        <end position="119"/>
    </location>
</feature>
<evidence type="ECO:0000313" key="9">
    <source>
        <dbReference type="EMBL" id="KKS57262.1"/>
    </source>
</evidence>
<feature type="transmembrane region" description="Helical" evidence="7">
    <location>
        <begin position="232"/>
        <end position="254"/>
    </location>
</feature>
<dbReference type="EC" id="2.7.13.3" evidence="2"/>
<dbReference type="Proteomes" id="UP000034837">
    <property type="component" value="Unassembled WGS sequence"/>
</dbReference>
<dbReference type="PANTHER" id="PTHR43711">
    <property type="entry name" value="TWO-COMPONENT HISTIDINE KINASE"/>
    <property type="match status" value="1"/>
</dbReference>
<dbReference type="InterPro" id="IPR005467">
    <property type="entry name" value="His_kinase_dom"/>
</dbReference>
<dbReference type="Pfam" id="PF00512">
    <property type="entry name" value="HisKA"/>
    <property type="match status" value="1"/>
</dbReference>
<feature type="transmembrane region" description="Helical" evidence="7">
    <location>
        <begin position="139"/>
        <end position="159"/>
    </location>
</feature>
<gene>
    <name evidence="9" type="ORF">UV20_C0002G0051</name>
</gene>
<dbReference type="Pfam" id="PF02518">
    <property type="entry name" value="HATPase_c"/>
    <property type="match status" value="1"/>
</dbReference>
<dbReference type="PROSITE" id="PS50109">
    <property type="entry name" value="HIS_KIN"/>
    <property type="match status" value="1"/>
</dbReference>
<dbReference type="CDD" id="cd00082">
    <property type="entry name" value="HisKA"/>
    <property type="match status" value="1"/>
</dbReference>
<evidence type="ECO:0000256" key="1">
    <source>
        <dbReference type="ARBA" id="ARBA00000085"/>
    </source>
</evidence>
<feature type="domain" description="Histidine kinase" evidence="8">
    <location>
        <begin position="317"/>
        <end position="537"/>
    </location>
</feature>
<organism evidence="9 10">
    <name type="scientific">Candidatus Magasanikbacteria bacterium GW2011_GWA2_42_32</name>
    <dbReference type="NCBI Taxonomy" id="1619039"/>
    <lineage>
        <taxon>Bacteria</taxon>
        <taxon>Candidatus Magasanikiibacteriota</taxon>
    </lineage>
</organism>
<evidence type="ECO:0000256" key="5">
    <source>
        <dbReference type="ARBA" id="ARBA00022777"/>
    </source>
</evidence>
<dbReference type="SMART" id="SM00388">
    <property type="entry name" value="HisKA"/>
    <property type="match status" value="1"/>
</dbReference>
<dbReference type="Gene3D" id="1.10.287.130">
    <property type="match status" value="1"/>
</dbReference>
<dbReference type="InterPro" id="IPR036890">
    <property type="entry name" value="HATPase_C_sf"/>
</dbReference>
<protein>
    <recommendedName>
        <fullName evidence="2">histidine kinase</fullName>
        <ecNumber evidence="2">2.7.13.3</ecNumber>
    </recommendedName>
</protein>
<dbReference type="PRINTS" id="PR00344">
    <property type="entry name" value="BCTRLSENSOR"/>
</dbReference>
<dbReference type="SMART" id="SM00387">
    <property type="entry name" value="HATPase_c"/>
    <property type="match status" value="1"/>
</dbReference>
<dbReference type="InterPro" id="IPR036097">
    <property type="entry name" value="HisK_dim/P_sf"/>
</dbReference>
<sequence>MQWQFVFISLIIFFTVGAGAYFIKRYKFATHFQAFGWILVSAALWSLGMIGFLVAQTDSLALFWLEVGHVGGLWIGLWLFYFAYVFPPSRPRPHFLLRWLLGFGFIFSIFLLWPGNLLIGITHASWGRDAFFVSESVQLFSAALLCFWLFGVAIFYKRYKKAEDKISRRQLAYIFWGVILGSSPGLVFNVFLTNPLAGQQSQYFWLGPISGVLIAIAISFALYKNYLFHPKVLIGEIFAFCLVLFAAGSMLFAGSIVETIWQFIILVFTAIFGFFLVRSILQEVQRLEKTRELKKLLDDANWKLKELEHSKNDFLSIASHQLRTPLSVIKGYISLLSDGDYGELDKKTTPILNNIAYSIERLMHLVDQFLDLSQIESGKMQFEFTRTEMNILIEHVTNELKSRLPSKIKMSFVNEAKNKVFAEMDGDKIVNVIFNFVDNAIKYTEKGTIKIILRDLGDKVAVSVVDTGIGLSVEDKEKVFSKFFRSKDVLTAVGRSGTGLGLYIAAKFVAGHKGDIWCDSLGKDKGSEFGFSVPVKQELKATQVAA</sequence>
<keyword evidence="5" id="KW-0418">Kinase</keyword>
<dbReference type="EMBL" id="LCDO01000002">
    <property type="protein sequence ID" value="KKS57262.1"/>
    <property type="molecule type" value="Genomic_DNA"/>
</dbReference>
<keyword evidence="4" id="KW-0808">Transferase</keyword>
<feature type="transmembrane region" description="Helical" evidence="7">
    <location>
        <begin position="35"/>
        <end position="55"/>
    </location>
</feature>
<proteinExistence type="predicted"/>
<dbReference type="InterPro" id="IPR004358">
    <property type="entry name" value="Sig_transdc_His_kin-like_C"/>
</dbReference>
<feature type="transmembrane region" description="Helical" evidence="7">
    <location>
        <begin position="260"/>
        <end position="281"/>
    </location>
</feature>
<comment type="caution">
    <text evidence="9">The sequence shown here is derived from an EMBL/GenBank/DDBJ whole genome shotgun (WGS) entry which is preliminary data.</text>
</comment>
<dbReference type="Gene3D" id="3.30.565.10">
    <property type="entry name" value="Histidine kinase-like ATPase, C-terminal domain"/>
    <property type="match status" value="1"/>
</dbReference>
<dbReference type="SUPFAM" id="SSF55874">
    <property type="entry name" value="ATPase domain of HSP90 chaperone/DNA topoisomerase II/histidine kinase"/>
    <property type="match status" value="1"/>
</dbReference>
<keyword evidence="7" id="KW-1133">Transmembrane helix</keyword>
<keyword evidence="3" id="KW-0597">Phosphoprotein</keyword>
<keyword evidence="7" id="KW-0472">Membrane</keyword>
<dbReference type="SUPFAM" id="SSF47384">
    <property type="entry name" value="Homodimeric domain of signal transducing histidine kinase"/>
    <property type="match status" value="1"/>
</dbReference>
<evidence type="ECO:0000256" key="7">
    <source>
        <dbReference type="SAM" id="Phobius"/>
    </source>
</evidence>
<feature type="transmembrane region" description="Helical" evidence="7">
    <location>
        <begin position="61"/>
        <end position="84"/>
    </location>
</feature>
<keyword evidence="7" id="KW-0812">Transmembrane</keyword>
<keyword evidence="6" id="KW-0902">Two-component regulatory system</keyword>
<evidence type="ECO:0000256" key="2">
    <source>
        <dbReference type="ARBA" id="ARBA00012438"/>
    </source>
</evidence>
<dbReference type="PANTHER" id="PTHR43711:SF1">
    <property type="entry name" value="HISTIDINE KINASE 1"/>
    <property type="match status" value="1"/>
</dbReference>
<feature type="transmembrane region" description="Helical" evidence="7">
    <location>
        <begin position="171"/>
        <end position="191"/>
    </location>
</feature>
<dbReference type="InterPro" id="IPR003594">
    <property type="entry name" value="HATPase_dom"/>
</dbReference>
<feature type="transmembrane region" description="Helical" evidence="7">
    <location>
        <begin position="203"/>
        <end position="223"/>
    </location>
</feature>
<evidence type="ECO:0000256" key="4">
    <source>
        <dbReference type="ARBA" id="ARBA00022679"/>
    </source>
</evidence>
<evidence type="ECO:0000256" key="3">
    <source>
        <dbReference type="ARBA" id="ARBA00022553"/>
    </source>
</evidence>
<dbReference type="InterPro" id="IPR003661">
    <property type="entry name" value="HisK_dim/P_dom"/>
</dbReference>
<evidence type="ECO:0000259" key="8">
    <source>
        <dbReference type="PROSITE" id="PS50109"/>
    </source>
</evidence>
<dbReference type="InterPro" id="IPR050736">
    <property type="entry name" value="Sensor_HK_Regulatory"/>
</dbReference>
<comment type="catalytic activity">
    <reaction evidence="1">
        <text>ATP + protein L-histidine = ADP + protein N-phospho-L-histidine.</text>
        <dbReference type="EC" id="2.7.13.3"/>
    </reaction>
</comment>
<evidence type="ECO:0000256" key="6">
    <source>
        <dbReference type="ARBA" id="ARBA00023012"/>
    </source>
</evidence>
<dbReference type="GO" id="GO:0000155">
    <property type="term" value="F:phosphorelay sensor kinase activity"/>
    <property type="evidence" value="ECO:0007669"/>
    <property type="project" value="InterPro"/>
</dbReference>
<evidence type="ECO:0000313" key="10">
    <source>
        <dbReference type="Proteomes" id="UP000034837"/>
    </source>
</evidence>